<proteinExistence type="predicted"/>
<sequence>MALPKKGTRGITVGEQRYRWVISPAAKGLLALTIQHNEGIGQLIRVYVKSDVNDFWAEYPLVQHLDMRVIKPADVAAIIEEAIKLGWQPDKKGTPLSFDFIGSTLVKKGIHSNTGTGIV</sequence>
<keyword evidence="2" id="KW-1185">Reference proteome</keyword>
<dbReference type="eggNOG" id="ENOG50345BG">
    <property type="taxonomic scope" value="Bacteria"/>
</dbReference>
<reference evidence="1 2" key="1">
    <citation type="submission" date="2005-03" db="EMBL/GenBank/DDBJ databases">
        <title>Brevibacillus brevis strain 47, complete genome.</title>
        <authorList>
            <person name="Hosoyama A."/>
            <person name="Yamada R."/>
            <person name="Hongo Y."/>
            <person name="Terui Y."/>
            <person name="Ankai A."/>
            <person name="Masuyama W."/>
            <person name="Sekiguchi M."/>
            <person name="Takeda T."/>
            <person name="Asano K."/>
            <person name="Ohji S."/>
            <person name="Ichikawa N."/>
            <person name="Narita S."/>
            <person name="Aoki N."/>
            <person name="Miura H."/>
            <person name="Matsushita S."/>
            <person name="Sekigawa T."/>
            <person name="Yamagata H."/>
            <person name="Yoshikawa H."/>
            <person name="Udaka S."/>
            <person name="Tanikawa S."/>
            <person name="Fujita N."/>
        </authorList>
    </citation>
    <scope>NUCLEOTIDE SEQUENCE [LARGE SCALE GENOMIC DNA]</scope>
    <source>
        <strain evidence="2">47 / JCM 6285 / NBRC 100599</strain>
    </source>
</reference>
<name>C0ZD13_BREBN</name>
<dbReference type="AlphaFoldDB" id="C0ZD13"/>
<dbReference type="KEGG" id="bbe:BBR47_26950"/>
<dbReference type="RefSeq" id="WP_015890992.1">
    <property type="nucleotide sequence ID" value="NC_012491.1"/>
</dbReference>
<protein>
    <submittedName>
        <fullName evidence="1">Uncharacterized protein</fullName>
    </submittedName>
</protein>
<dbReference type="HOGENOM" id="CLU_166629_0_0_9"/>
<accession>C0ZD13</accession>
<gene>
    <name evidence="1" type="ordered locus">BBR47_26950</name>
</gene>
<dbReference type="Proteomes" id="UP000001877">
    <property type="component" value="Chromosome"/>
</dbReference>
<organism evidence="1 2">
    <name type="scientific">Brevibacillus brevis (strain 47 / JCM 6285 / NBRC 100599)</name>
    <dbReference type="NCBI Taxonomy" id="358681"/>
    <lineage>
        <taxon>Bacteria</taxon>
        <taxon>Bacillati</taxon>
        <taxon>Bacillota</taxon>
        <taxon>Bacilli</taxon>
        <taxon>Bacillales</taxon>
        <taxon>Paenibacillaceae</taxon>
        <taxon>Brevibacillus</taxon>
    </lineage>
</organism>
<evidence type="ECO:0000313" key="2">
    <source>
        <dbReference type="Proteomes" id="UP000001877"/>
    </source>
</evidence>
<evidence type="ECO:0000313" key="1">
    <source>
        <dbReference type="EMBL" id="BAH43672.1"/>
    </source>
</evidence>
<dbReference type="EMBL" id="AP008955">
    <property type="protein sequence ID" value="BAH43672.1"/>
    <property type="molecule type" value="Genomic_DNA"/>
</dbReference>
<dbReference type="STRING" id="358681.BBR47_26950"/>